<dbReference type="Pfam" id="PF01186">
    <property type="entry name" value="Lysyl_oxidase"/>
    <property type="match status" value="1"/>
</dbReference>
<dbReference type="PANTHER" id="PTHR45817">
    <property type="entry name" value="LYSYL OXIDASE-LIKE-RELATED"/>
    <property type="match status" value="1"/>
</dbReference>
<dbReference type="FunFam" id="3.10.250.10:FF:000001">
    <property type="entry name" value="Lysyl oxidase 4 isoform X1"/>
    <property type="match status" value="1"/>
</dbReference>
<dbReference type="Proteomes" id="UP000678393">
    <property type="component" value="Unassembled WGS sequence"/>
</dbReference>
<dbReference type="InterPro" id="IPR001695">
    <property type="entry name" value="Lysyl_oxidase"/>
</dbReference>
<evidence type="ECO:0000256" key="7">
    <source>
        <dbReference type="ARBA" id="ARBA00022692"/>
    </source>
</evidence>
<dbReference type="GO" id="GO:0005507">
    <property type="term" value="F:copper ion binding"/>
    <property type="evidence" value="ECO:0007669"/>
    <property type="project" value="InterPro"/>
</dbReference>
<sequence>MLRYSVIILIICWLNVINSRLWIEGDIRLIGGPRRYMGTVVILHNGRWGAVCDDSWDITDASVVCRQLGYTLAVRATNQSEFGPGRKKLWLSEVGCNGTEKRLDECPLQFYDENIHNQCSGKYRSAGAICSAAIQKMTSKIKSSGTEKTTENTVKTKTDERTKNIISVTKLEAMYNWSETEIPESMKIRTTPISTFDDTAPVTSSLTVKTRDFKQEKSSAAKNVLTLATFKTSELLTPYDTSVTSTTPKSLNVTETYVYIENYHNSPPDENKTYQFINNRTADYNSSRLLHQEMKVAMPLKCSMVNQDTEGCEDYLEDDPNVQNFEIRLKGGRYKWEGHLQIRINKGSWGTVCSDHWTLTEAMVACNQLRDIGQAKQTLQTSYFGGIDVPKNVYKIQCVGRELTFDSCNVTWSDKDHSCSKNTAVAGVVCSQHLPDLVPNLRAVEESVRLQDQPLYYLRCAMEENCLASSAYTIRNTSLTWRNTMRRLLRFSTVVHNRGMADFRPYRPRGQWEWHACHMHYHSMEIFAHYDILNSNGTRLAEGSKASFCLEDTTCDKGVHPNYNCRGFADQGLSVNCSDNYMYDIDCQWIDISELKPGDYTFLMEVNPTMLVAESNFDNNIVSCRLYYSGYFASVRDCHYESLLDYTHRDRQNKGNNDSAVLTS</sequence>
<feature type="domain" description="SRCR" evidence="22">
    <location>
        <begin position="327"/>
        <end position="431"/>
    </location>
</feature>
<keyword evidence="8" id="KW-0479">Metal-binding</keyword>
<evidence type="ECO:0000256" key="16">
    <source>
        <dbReference type="ARBA" id="ARBA00023157"/>
    </source>
</evidence>
<dbReference type="GO" id="GO:0016020">
    <property type="term" value="C:membrane"/>
    <property type="evidence" value="ECO:0007669"/>
    <property type="project" value="UniProtKB-SubCell"/>
</dbReference>
<evidence type="ECO:0000256" key="1">
    <source>
        <dbReference type="ARBA" id="ARBA00001935"/>
    </source>
</evidence>
<dbReference type="GO" id="GO:0004720">
    <property type="term" value="F:protein-lysine 6-oxidase activity"/>
    <property type="evidence" value="ECO:0007669"/>
    <property type="project" value="UniProtKB-EC"/>
</dbReference>
<comment type="similarity">
    <text evidence="4">Belongs to the lysyl oxidase family.</text>
</comment>
<evidence type="ECO:0000256" key="10">
    <source>
        <dbReference type="ARBA" id="ARBA00022737"/>
    </source>
</evidence>
<evidence type="ECO:0000256" key="15">
    <source>
        <dbReference type="ARBA" id="ARBA00023136"/>
    </source>
</evidence>
<dbReference type="GO" id="GO:0005615">
    <property type="term" value="C:extracellular space"/>
    <property type="evidence" value="ECO:0007669"/>
    <property type="project" value="TreeGrafter"/>
</dbReference>
<dbReference type="InterPro" id="IPR050912">
    <property type="entry name" value="LOX-like_protein"/>
</dbReference>
<dbReference type="FunFam" id="3.10.250.10:FF:000016">
    <property type="entry name" value="Scavenger receptor cysteine-rich protein type 12"/>
    <property type="match status" value="1"/>
</dbReference>
<comment type="cofactor">
    <cofactor evidence="1">
        <name>Cu cation</name>
        <dbReference type="ChEBI" id="CHEBI:23378"/>
    </cofactor>
</comment>
<organism evidence="23 24">
    <name type="scientific">Candidula unifasciata</name>
    <dbReference type="NCBI Taxonomy" id="100452"/>
    <lineage>
        <taxon>Eukaryota</taxon>
        <taxon>Metazoa</taxon>
        <taxon>Spiralia</taxon>
        <taxon>Lophotrochozoa</taxon>
        <taxon>Mollusca</taxon>
        <taxon>Gastropoda</taxon>
        <taxon>Heterobranchia</taxon>
        <taxon>Euthyneura</taxon>
        <taxon>Panpulmonata</taxon>
        <taxon>Eupulmonata</taxon>
        <taxon>Stylommatophora</taxon>
        <taxon>Helicina</taxon>
        <taxon>Helicoidea</taxon>
        <taxon>Geomitridae</taxon>
        <taxon>Candidula</taxon>
    </lineage>
</organism>
<evidence type="ECO:0000259" key="22">
    <source>
        <dbReference type="PROSITE" id="PS50287"/>
    </source>
</evidence>
<evidence type="ECO:0000256" key="6">
    <source>
        <dbReference type="ARBA" id="ARBA00022525"/>
    </source>
</evidence>
<dbReference type="EC" id="1.4.3.13" evidence="18"/>
<evidence type="ECO:0000256" key="14">
    <source>
        <dbReference type="ARBA" id="ARBA00023008"/>
    </source>
</evidence>
<keyword evidence="13" id="KW-0560">Oxidoreductase</keyword>
<evidence type="ECO:0000256" key="21">
    <source>
        <dbReference type="SAM" id="SignalP"/>
    </source>
</evidence>
<feature type="disulfide bond" evidence="20">
    <location>
        <begin position="398"/>
        <end position="408"/>
    </location>
</feature>
<accession>A0A8S3Z412</accession>
<evidence type="ECO:0000313" key="24">
    <source>
        <dbReference type="Proteomes" id="UP000678393"/>
    </source>
</evidence>
<proteinExistence type="inferred from homology"/>
<evidence type="ECO:0000256" key="11">
    <source>
        <dbReference type="ARBA" id="ARBA00022772"/>
    </source>
</evidence>
<evidence type="ECO:0000256" key="19">
    <source>
        <dbReference type="ARBA" id="ARBA00047861"/>
    </source>
</evidence>
<keyword evidence="11" id="KW-0801">TPQ</keyword>
<dbReference type="InterPro" id="IPR001190">
    <property type="entry name" value="SRCR"/>
</dbReference>
<evidence type="ECO:0000256" key="17">
    <source>
        <dbReference type="ARBA" id="ARBA00023180"/>
    </source>
</evidence>
<comment type="caution">
    <text evidence="20">Lacks conserved residue(s) required for the propagation of feature annotation.</text>
</comment>
<keyword evidence="10" id="KW-0677">Repeat</keyword>
<evidence type="ECO:0000256" key="9">
    <source>
        <dbReference type="ARBA" id="ARBA00022729"/>
    </source>
</evidence>
<dbReference type="OrthoDB" id="547291at2759"/>
<evidence type="ECO:0000256" key="3">
    <source>
        <dbReference type="ARBA" id="ARBA00004239"/>
    </source>
</evidence>
<keyword evidence="15" id="KW-0472">Membrane</keyword>
<evidence type="ECO:0000256" key="5">
    <source>
        <dbReference type="ARBA" id="ARBA00022477"/>
    </source>
</evidence>
<dbReference type="Gene3D" id="3.10.250.10">
    <property type="entry name" value="SRCR-like domain"/>
    <property type="match status" value="2"/>
</dbReference>
<keyword evidence="9 21" id="KW-0732">Signal</keyword>
<reference evidence="23" key="1">
    <citation type="submission" date="2021-04" db="EMBL/GenBank/DDBJ databases">
        <authorList>
            <consortium name="Molecular Ecology Group"/>
        </authorList>
    </citation>
    <scope>NUCLEOTIDE SEQUENCE</scope>
</reference>
<gene>
    <name evidence="23" type="ORF">CUNI_LOCUS7908</name>
</gene>
<dbReference type="PROSITE" id="PS50287">
    <property type="entry name" value="SRCR_2"/>
    <property type="match status" value="2"/>
</dbReference>
<protein>
    <recommendedName>
        <fullName evidence="18">protein-lysine 6-oxidase</fullName>
        <ecNumber evidence="18">1.4.3.13</ecNumber>
    </recommendedName>
</protein>
<dbReference type="AlphaFoldDB" id="A0A8S3Z412"/>
<evidence type="ECO:0000256" key="13">
    <source>
        <dbReference type="ARBA" id="ARBA00023002"/>
    </source>
</evidence>
<evidence type="ECO:0000256" key="20">
    <source>
        <dbReference type="PROSITE-ProRule" id="PRU00196"/>
    </source>
</evidence>
<keyword evidence="12" id="KW-1133">Transmembrane helix</keyword>
<comment type="subcellular location">
    <subcellularLocation>
        <location evidence="2">Membrane</location>
        <topology evidence="2">Single-pass membrane protein</topology>
    </subcellularLocation>
    <subcellularLocation>
        <location evidence="3">Secreted</location>
        <location evidence="3">Extracellular space</location>
    </subcellularLocation>
</comment>
<keyword evidence="24" id="KW-1185">Reference proteome</keyword>
<keyword evidence="7" id="KW-0812">Transmembrane</keyword>
<dbReference type="PROSITE" id="PS00926">
    <property type="entry name" value="LYSYL_OXIDASE"/>
    <property type="match status" value="1"/>
</dbReference>
<dbReference type="SUPFAM" id="SSF56487">
    <property type="entry name" value="SRCR-like"/>
    <property type="match status" value="2"/>
</dbReference>
<feature type="chain" id="PRO_5035770193" description="protein-lysine 6-oxidase" evidence="21">
    <location>
        <begin position="20"/>
        <end position="664"/>
    </location>
</feature>
<feature type="domain" description="SRCR" evidence="22">
    <location>
        <begin position="27"/>
        <end position="131"/>
    </location>
</feature>
<dbReference type="PANTHER" id="PTHR45817:SF4">
    <property type="entry name" value="LYSYL OXIDASE-LIKE-RELATED"/>
    <property type="match status" value="1"/>
</dbReference>
<dbReference type="EMBL" id="CAJHNH020001266">
    <property type="protein sequence ID" value="CAG5122350.1"/>
    <property type="molecule type" value="Genomic_DNA"/>
</dbReference>
<keyword evidence="6" id="KW-0964">Secreted</keyword>
<dbReference type="PRINTS" id="PR00258">
    <property type="entry name" value="SPERACTRCPTR"/>
</dbReference>
<comment type="catalytic activity">
    <reaction evidence="19">
        <text>L-lysyl-[protein] + O2 + H2O = (S)-2-amino-6-oxohexanoyl-[protein] + H2O2 + NH4(+)</text>
        <dbReference type="Rhea" id="RHEA:24544"/>
        <dbReference type="Rhea" id="RHEA-COMP:9752"/>
        <dbReference type="Rhea" id="RHEA-COMP:12448"/>
        <dbReference type="ChEBI" id="CHEBI:15377"/>
        <dbReference type="ChEBI" id="CHEBI:15379"/>
        <dbReference type="ChEBI" id="CHEBI:16240"/>
        <dbReference type="ChEBI" id="CHEBI:28938"/>
        <dbReference type="ChEBI" id="CHEBI:29969"/>
        <dbReference type="ChEBI" id="CHEBI:131803"/>
        <dbReference type="EC" id="1.4.3.13"/>
    </reaction>
</comment>
<keyword evidence="5" id="KW-0886">LTQ</keyword>
<comment type="caution">
    <text evidence="23">The sequence shown here is derived from an EMBL/GenBank/DDBJ whole genome shotgun (WGS) entry which is preliminary data.</text>
</comment>
<evidence type="ECO:0000256" key="8">
    <source>
        <dbReference type="ARBA" id="ARBA00022723"/>
    </source>
</evidence>
<evidence type="ECO:0000256" key="2">
    <source>
        <dbReference type="ARBA" id="ARBA00004167"/>
    </source>
</evidence>
<evidence type="ECO:0000313" key="23">
    <source>
        <dbReference type="EMBL" id="CAG5122350.1"/>
    </source>
</evidence>
<keyword evidence="16 20" id="KW-1015">Disulfide bond</keyword>
<dbReference type="PRINTS" id="PR00074">
    <property type="entry name" value="LYSYLOXIDASE"/>
</dbReference>
<feature type="disulfide bond" evidence="20">
    <location>
        <begin position="96"/>
        <end position="106"/>
    </location>
</feature>
<evidence type="ECO:0000256" key="18">
    <source>
        <dbReference type="ARBA" id="ARBA00038869"/>
    </source>
</evidence>
<dbReference type="SMART" id="SM00202">
    <property type="entry name" value="SR"/>
    <property type="match status" value="2"/>
</dbReference>
<dbReference type="Pfam" id="PF00530">
    <property type="entry name" value="SRCR"/>
    <property type="match status" value="2"/>
</dbReference>
<keyword evidence="14" id="KW-0186">Copper</keyword>
<feature type="signal peptide" evidence="21">
    <location>
        <begin position="1"/>
        <end position="19"/>
    </location>
</feature>
<evidence type="ECO:0000256" key="4">
    <source>
        <dbReference type="ARBA" id="ARBA00007492"/>
    </source>
</evidence>
<keyword evidence="17" id="KW-0325">Glycoprotein</keyword>
<name>A0A8S3Z412_9EUPU</name>
<dbReference type="InterPro" id="IPR036772">
    <property type="entry name" value="SRCR-like_dom_sf"/>
</dbReference>
<evidence type="ECO:0000256" key="12">
    <source>
        <dbReference type="ARBA" id="ARBA00022989"/>
    </source>
</evidence>
<dbReference type="InterPro" id="IPR019828">
    <property type="entry name" value="Lysyl_oxidase_CS"/>
</dbReference>